<reference evidence="2 3" key="1">
    <citation type="journal article" date="2012" name="Genome Biol.">
        <title>The genome of the polar eukaryotic microalga coccomyxa subellipsoidea reveals traits of cold adaptation.</title>
        <authorList>
            <person name="Blanc G."/>
            <person name="Agarkova I."/>
            <person name="Grimwood J."/>
            <person name="Kuo A."/>
            <person name="Brueggeman A."/>
            <person name="Dunigan D."/>
            <person name="Gurnon J."/>
            <person name="Ladunga I."/>
            <person name="Lindquist E."/>
            <person name="Lucas S."/>
            <person name="Pangilinan J."/>
            <person name="Proschold T."/>
            <person name="Salamov A."/>
            <person name="Schmutz J."/>
            <person name="Weeks D."/>
            <person name="Yamada T."/>
            <person name="Claverie J.M."/>
            <person name="Grigoriev I."/>
            <person name="Van Etten J."/>
            <person name="Lomsadze A."/>
            <person name="Borodovsky M."/>
        </authorList>
    </citation>
    <scope>NUCLEOTIDE SEQUENCE [LARGE SCALE GENOMIC DNA]</scope>
    <source>
        <strain evidence="2 3">C-169</strain>
    </source>
</reference>
<dbReference type="Gene3D" id="3.30.530.20">
    <property type="match status" value="1"/>
</dbReference>
<dbReference type="SUPFAM" id="SSF55961">
    <property type="entry name" value="Bet v1-like"/>
    <property type="match status" value="1"/>
</dbReference>
<evidence type="ECO:0000313" key="3">
    <source>
        <dbReference type="Proteomes" id="UP000007264"/>
    </source>
</evidence>
<dbReference type="CDD" id="cd07817">
    <property type="entry name" value="SRPBCC_8"/>
    <property type="match status" value="1"/>
</dbReference>
<keyword evidence="3" id="KW-1185">Reference proteome</keyword>
<dbReference type="STRING" id="574566.I0YX56"/>
<evidence type="ECO:0000259" key="1">
    <source>
        <dbReference type="Pfam" id="PF03364"/>
    </source>
</evidence>
<dbReference type="GeneID" id="17040963"/>
<dbReference type="Pfam" id="PF03364">
    <property type="entry name" value="Polyketide_cyc"/>
    <property type="match status" value="1"/>
</dbReference>
<organism evidence="2 3">
    <name type="scientific">Coccomyxa subellipsoidea (strain C-169)</name>
    <name type="common">Green microalga</name>
    <dbReference type="NCBI Taxonomy" id="574566"/>
    <lineage>
        <taxon>Eukaryota</taxon>
        <taxon>Viridiplantae</taxon>
        <taxon>Chlorophyta</taxon>
        <taxon>core chlorophytes</taxon>
        <taxon>Trebouxiophyceae</taxon>
        <taxon>Trebouxiophyceae incertae sedis</taxon>
        <taxon>Coccomyxaceae</taxon>
        <taxon>Coccomyxa</taxon>
        <taxon>Coccomyxa subellipsoidea</taxon>
    </lineage>
</organism>
<sequence length="233" mass="26637">MQGMAMPAFAQTNVPIFRARMDPSSCRFTIHSCHVYSLKKASLRISPHQQGYNVRQRWAGTELRQTCSNGTRWRAVQWLENSAEQEVAIPVEKAFEMWEDRERIPQWMPWITSVTVLPEDPRLSRWTLSTQQFGRNWEFSWLAQNLTPTKLQKIHWRSVQGSTGGSLGSGIDIANRGQIRFYRKTPTSCSVKLTISYEVPDVLAPFAGALTPIVESILSNDLKRFAELAPRQA</sequence>
<dbReference type="OrthoDB" id="47798at2759"/>
<dbReference type="InterPro" id="IPR047137">
    <property type="entry name" value="ORF3"/>
</dbReference>
<name>I0YX56_COCSC</name>
<dbReference type="PANTHER" id="PTHR33824">
    <property type="entry name" value="POLYKETIDE CYCLASE/DEHYDRASE AND LIPID TRANSPORT SUPERFAMILY PROTEIN"/>
    <property type="match status" value="1"/>
</dbReference>
<feature type="domain" description="Coenzyme Q-binding protein COQ10 START" evidence="1">
    <location>
        <begin position="87"/>
        <end position="217"/>
    </location>
</feature>
<proteinExistence type="predicted"/>
<dbReference type="eggNOG" id="ENOG502QSDH">
    <property type="taxonomic scope" value="Eukaryota"/>
</dbReference>
<dbReference type="Proteomes" id="UP000007264">
    <property type="component" value="Unassembled WGS sequence"/>
</dbReference>
<dbReference type="PANTHER" id="PTHR33824:SF7">
    <property type="entry name" value="POLYKETIDE CYCLASE_DEHYDRASE AND LIPID TRANSPORT SUPERFAMILY PROTEIN"/>
    <property type="match status" value="1"/>
</dbReference>
<gene>
    <name evidence="2" type="ORF">COCSUDRAFT_29043</name>
</gene>
<dbReference type="InterPro" id="IPR023393">
    <property type="entry name" value="START-like_dom_sf"/>
</dbReference>
<dbReference type="RefSeq" id="XP_005647519.1">
    <property type="nucleotide sequence ID" value="XM_005647462.1"/>
</dbReference>
<accession>I0YX56</accession>
<dbReference type="EMBL" id="AGSI01000008">
    <property type="protein sequence ID" value="EIE22975.1"/>
    <property type="molecule type" value="Genomic_DNA"/>
</dbReference>
<protein>
    <recommendedName>
        <fullName evidence="1">Coenzyme Q-binding protein COQ10 START domain-containing protein</fullName>
    </recommendedName>
</protein>
<dbReference type="KEGG" id="csl:COCSUDRAFT_29043"/>
<dbReference type="AlphaFoldDB" id="I0YX56"/>
<comment type="caution">
    <text evidence="2">The sequence shown here is derived from an EMBL/GenBank/DDBJ whole genome shotgun (WGS) entry which is preliminary data.</text>
</comment>
<dbReference type="InterPro" id="IPR005031">
    <property type="entry name" value="COQ10_START"/>
</dbReference>
<evidence type="ECO:0000313" key="2">
    <source>
        <dbReference type="EMBL" id="EIE22975.1"/>
    </source>
</evidence>